<dbReference type="VEuPathDB" id="FungiDB:TAPDE_001725"/>
<feature type="region of interest" description="Disordered" evidence="1">
    <location>
        <begin position="90"/>
        <end position="110"/>
    </location>
</feature>
<name>R4XEQ8_TAPDE</name>
<dbReference type="GO" id="GO:0000956">
    <property type="term" value="P:nuclear-transcribed mRNA catabolic process"/>
    <property type="evidence" value="ECO:0007669"/>
    <property type="project" value="TreeGrafter"/>
</dbReference>
<dbReference type="STRING" id="1097556.R4XEQ8"/>
<dbReference type="GO" id="GO:0003723">
    <property type="term" value="F:RNA binding"/>
    <property type="evidence" value="ECO:0007669"/>
    <property type="project" value="TreeGrafter"/>
</dbReference>
<dbReference type="GO" id="GO:0016075">
    <property type="term" value="P:rRNA catabolic process"/>
    <property type="evidence" value="ECO:0007669"/>
    <property type="project" value="TreeGrafter"/>
</dbReference>
<dbReference type="InterPro" id="IPR027073">
    <property type="entry name" value="5_3_exoribonuclease"/>
</dbReference>
<dbReference type="Gene3D" id="3.40.50.12390">
    <property type="match status" value="1"/>
</dbReference>
<dbReference type="InterPro" id="IPR004859">
    <property type="entry name" value="Xrn1_N"/>
</dbReference>
<sequence>MGIKEKGFADWVAATFPDVVRELGSSDKAYFDTVCIDVNPLLHTCMRTSATEARFVKALFADLDRCLRLTIPSSTVYLAVDGSPPLAKMKEQIKRRRSKAPSKDKHLDSSQITPGCTFQLRVTEYLHYYAARYLATKNHPLQLRFIVDGAATAGEGEAKIMRYLYNNIHNLQERSVAVFSGDSDVVVQSLLSSVQDIYVLRPGVFNSIAISISRLRQVIIAETGGLKLVKMSNVIKDFSVMIMFSGNDYMHKLRGGRISKTWPVYKKFRQEAITSSKWYDRYLVLPGDTFDIEVLQELLTRIRRLTIRAAFVPDMKISLAMLGLSGTSMVSRPELESDESHSDVELDNINKEKRSPHYTPHIFNYLQSLLWTLAMYSTGRCPDVTFTQLGEYLSIEQILTFIARDIKHSRAPTIPEVEGITSLLTILCPISLLGVNKVHLVPASWRPVFSSDFVRDLCHSMINDATLKTGSERVKTLIYHIGQHVVSVVDPASAIIQLLTYGAAPLVLSRGNRPRPRWALPWQELGTSNAEIWDGVEIMQPQLSPDDYLFVREYVERQAAPEDHASIAHMTPSTWPFVPRANKPHAFAKRTKGLTKARSPQYLKP</sequence>
<dbReference type="InterPro" id="IPR029060">
    <property type="entry name" value="PIN-like_dom_sf"/>
</dbReference>
<dbReference type="Pfam" id="PF03159">
    <property type="entry name" value="XRN_N"/>
    <property type="match status" value="1"/>
</dbReference>
<dbReference type="PANTHER" id="PTHR12341">
    <property type="entry name" value="5'-&gt;3' EXORIBONUCLEASE"/>
    <property type="match status" value="1"/>
</dbReference>
<keyword evidence="4" id="KW-1185">Reference proteome</keyword>
<evidence type="ECO:0000256" key="1">
    <source>
        <dbReference type="SAM" id="MobiDB-lite"/>
    </source>
</evidence>
<dbReference type="OrthoDB" id="372487at2759"/>
<comment type="caution">
    <text evidence="3">The sequence shown here is derived from an EMBL/GenBank/DDBJ whole genome shotgun (WGS) entry which is preliminary data.</text>
</comment>
<organism evidence="3 4">
    <name type="scientific">Taphrina deformans (strain PYCC 5710 / ATCC 11124 / CBS 356.35 / IMI 108563 / JCM 9778 / NBRC 8474)</name>
    <name type="common">Peach leaf curl fungus</name>
    <name type="synonym">Lalaria deformans</name>
    <dbReference type="NCBI Taxonomy" id="1097556"/>
    <lineage>
        <taxon>Eukaryota</taxon>
        <taxon>Fungi</taxon>
        <taxon>Dikarya</taxon>
        <taxon>Ascomycota</taxon>
        <taxon>Taphrinomycotina</taxon>
        <taxon>Taphrinomycetes</taxon>
        <taxon>Taphrinales</taxon>
        <taxon>Taphrinaceae</taxon>
        <taxon>Taphrina</taxon>
    </lineage>
</organism>
<protein>
    <submittedName>
        <fullName evidence="3">5'-3' exoribonuclease</fullName>
    </submittedName>
</protein>
<dbReference type="EMBL" id="CAHR02000061">
    <property type="protein sequence ID" value="CCG81852.1"/>
    <property type="molecule type" value="Genomic_DNA"/>
</dbReference>
<gene>
    <name evidence="3" type="ORF">TAPDE_001725</name>
</gene>
<feature type="domain" description="Xrn1 N-terminal" evidence="2">
    <location>
        <begin position="1"/>
        <end position="201"/>
    </location>
</feature>
<proteinExistence type="predicted"/>
<accession>R4XEQ8</accession>
<dbReference type="AlphaFoldDB" id="R4XEQ8"/>
<dbReference type="eggNOG" id="KOG2045">
    <property type="taxonomic scope" value="Eukaryota"/>
</dbReference>
<evidence type="ECO:0000313" key="4">
    <source>
        <dbReference type="Proteomes" id="UP000013776"/>
    </source>
</evidence>
<evidence type="ECO:0000313" key="3">
    <source>
        <dbReference type="EMBL" id="CCG81852.1"/>
    </source>
</evidence>
<dbReference type="PANTHER" id="PTHR12341:SF70">
    <property type="entry name" value="XRN1 N-TERMINAL DOMAIN-CONTAINING PROTEIN"/>
    <property type="match status" value="1"/>
</dbReference>
<reference evidence="3 4" key="1">
    <citation type="journal article" date="2013" name="MBio">
        <title>Genome sequencing of the plant pathogen Taphrina deformans, the causal agent of peach leaf curl.</title>
        <authorList>
            <person name="Cisse O.H."/>
            <person name="Almeida J.M.G.C.F."/>
            <person name="Fonseca A."/>
            <person name="Kumar A.A."/>
            <person name="Salojaervi J."/>
            <person name="Overmyer K."/>
            <person name="Hauser P.M."/>
            <person name="Pagni M."/>
        </authorList>
    </citation>
    <scope>NUCLEOTIDE SEQUENCE [LARGE SCALE GENOMIC DNA]</scope>
    <source>
        <strain evidence="4">PYCC 5710 / ATCC 11124 / CBS 356.35 / IMI 108563 / JCM 9778 / NBRC 8474</strain>
    </source>
</reference>
<dbReference type="Proteomes" id="UP000013776">
    <property type="component" value="Unassembled WGS sequence"/>
</dbReference>
<evidence type="ECO:0000259" key="2">
    <source>
        <dbReference type="Pfam" id="PF03159"/>
    </source>
</evidence>
<dbReference type="GO" id="GO:0005634">
    <property type="term" value="C:nucleus"/>
    <property type="evidence" value="ECO:0007669"/>
    <property type="project" value="TreeGrafter"/>
</dbReference>
<dbReference type="GO" id="GO:0004534">
    <property type="term" value="F:5'-3' RNA exonuclease activity"/>
    <property type="evidence" value="ECO:0007669"/>
    <property type="project" value="TreeGrafter"/>
</dbReference>
<dbReference type="SUPFAM" id="SSF88723">
    <property type="entry name" value="PIN domain-like"/>
    <property type="match status" value="1"/>
</dbReference>